<comment type="subcellular location">
    <subcellularLocation>
        <location evidence="2">Secreted</location>
    </subcellularLocation>
</comment>
<dbReference type="GO" id="GO:0008235">
    <property type="term" value="F:metalloexopeptidase activity"/>
    <property type="evidence" value="ECO:0007669"/>
    <property type="project" value="InterPro"/>
</dbReference>
<evidence type="ECO:0000256" key="2">
    <source>
        <dbReference type="ARBA" id="ARBA00004613"/>
    </source>
</evidence>
<feature type="domain" description="PA" evidence="14">
    <location>
        <begin position="121"/>
        <end position="209"/>
    </location>
</feature>
<dbReference type="InterPro" id="IPR046450">
    <property type="entry name" value="PA_dom_sf"/>
</dbReference>
<dbReference type="PANTHER" id="PTHR12147">
    <property type="entry name" value="METALLOPEPTIDASE M28 FAMILY MEMBER"/>
    <property type="match status" value="1"/>
</dbReference>
<dbReference type="GO" id="GO:0005576">
    <property type="term" value="C:extracellular region"/>
    <property type="evidence" value="ECO:0007669"/>
    <property type="project" value="UniProtKB-SubCell"/>
</dbReference>
<dbReference type="GO" id="GO:0004177">
    <property type="term" value="F:aminopeptidase activity"/>
    <property type="evidence" value="ECO:0007669"/>
    <property type="project" value="UniProtKB-KW"/>
</dbReference>
<evidence type="ECO:0000256" key="3">
    <source>
        <dbReference type="ARBA" id="ARBA00005634"/>
    </source>
</evidence>
<dbReference type="EMBL" id="ML996083">
    <property type="protein sequence ID" value="KAF2155446.1"/>
    <property type="molecule type" value="Genomic_DNA"/>
</dbReference>
<comment type="cofactor">
    <cofactor evidence="1">
        <name>Zn(2+)</name>
        <dbReference type="ChEBI" id="CHEBI:29105"/>
    </cofactor>
</comment>
<evidence type="ECO:0000256" key="5">
    <source>
        <dbReference type="ARBA" id="ARBA00022438"/>
    </source>
</evidence>
<dbReference type="Gene3D" id="3.50.30.30">
    <property type="match status" value="1"/>
</dbReference>
<evidence type="ECO:0000256" key="1">
    <source>
        <dbReference type="ARBA" id="ARBA00001947"/>
    </source>
</evidence>
<accession>A0A9P4J5G9</accession>
<evidence type="ECO:0000313" key="16">
    <source>
        <dbReference type="EMBL" id="KAF2155446.1"/>
    </source>
</evidence>
<dbReference type="SUPFAM" id="SSF53187">
    <property type="entry name" value="Zn-dependent exopeptidases"/>
    <property type="match status" value="1"/>
</dbReference>
<keyword evidence="5" id="KW-0031">Aminopeptidase</keyword>
<evidence type="ECO:0000259" key="15">
    <source>
        <dbReference type="Pfam" id="PF04389"/>
    </source>
</evidence>
<gene>
    <name evidence="16" type="ORF">K461DRAFT_276648</name>
</gene>
<evidence type="ECO:0000256" key="6">
    <source>
        <dbReference type="ARBA" id="ARBA00022525"/>
    </source>
</evidence>
<comment type="similarity">
    <text evidence="4">Belongs to the peptidase M28 family. M28A subfamily.</text>
</comment>
<dbReference type="Pfam" id="PF02225">
    <property type="entry name" value="PA"/>
    <property type="match status" value="1"/>
</dbReference>
<dbReference type="InterPro" id="IPR045175">
    <property type="entry name" value="M28_fam"/>
</dbReference>
<feature type="signal peptide" evidence="13">
    <location>
        <begin position="1"/>
        <end position="18"/>
    </location>
</feature>
<dbReference type="PANTHER" id="PTHR12147:SF26">
    <property type="entry name" value="PEPTIDASE M28 DOMAIN-CONTAINING PROTEIN"/>
    <property type="match status" value="1"/>
</dbReference>
<dbReference type="GO" id="GO:0006508">
    <property type="term" value="P:proteolysis"/>
    <property type="evidence" value="ECO:0007669"/>
    <property type="project" value="UniProtKB-KW"/>
</dbReference>
<dbReference type="Gene3D" id="3.40.630.10">
    <property type="entry name" value="Zn peptidases"/>
    <property type="match status" value="1"/>
</dbReference>
<evidence type="ECO:0000256" key="11">
    <source>
        <dbReference type="ARBA" id="ARBA00022833"/>
    </source>
</evidence>
<protein>
    <recommendedName>
        <fullName evidence="13">Peptide hydrolase</fullName>
        <ecNumber evidence="13">3.4.-.-</ecNumber>
    </recommendedName>
</protein>
<organism evidence="16 17">
    <name type="scientific">Myriangium duriaei CBS 260.36</name>
    <dbReference type="NCBI Taxonomy" id="1168546"/>
    <lineage>
        <taxon>Eukaryota</taxon>
        <taxon>Fungi</taxon>
        <taxon>Dikarya</taxon>
        <taxon>Ascomycota</taxon>
        <taxon>Pezizomycotina</taxon>
        <taxon>Dothideomycetes</taxon>
        <taxon>Dothideomycetidae</taxon>
        <taxon>Myriangiales</taxon>
        <taxon>Myriangiaceae</taxon>
        <taxon>Myriangium</taxon>
    </lineage>
</organism>
<keyword evidence="10 13" id="KW-0378">Hydrolase</keyword>
<keyword evidence="6" id="KW-0964">Secreted</keyword>
<dbReference type="InterPro" id="IPR003137">
    <property type="entry name" value="PA_domain"/>
</dbReference>
<evidence type="ECO:0000256" key="13">
    <source>
        <dbReference type="RuleBase" id="RU361240"/>
    </source>
</evidence>
<dbReference type="Pfam" id="PF04389">
    <property type="entry name" value="Peptidase_M28"/>
    <property type="match status" value="1"/>
</dbReference>
<dbReference type="OrthoDB" id="10013407at2759"/>
<reference evidence="16" key="1">
    <citation type="journal article" date="2020" name="Stud. Mycol.">
        <title>101 Dothideomycetes genomes: a test case for predicting lifestyles and emergence of pathogens.</title>
        <authorList>
            <person name="Haridas S."/>
            <person name="Albert R."/>
            <person name="Binder M."/>
            <person name="Bloem J."/>
            <person name="Labutti K."/>
            <person name="Salamov A."/>
            <person name="Andreopoulos B."/>
            <person name="Baker S."/>
            <person name="Barry K."/>
            <person name="Bills G."/>
            <person name="Bluhm B."/>
            <person name="Cannon C."/>
            <person name="Castanera R."/>
            <person name="Culley D."/>
            <person name="Daum C."/>
            <person name="Ezra D."/>
            <person name="Gonzalez J."/>
            <person name="Henrissat B."/>
            <person name="Kuo A."/>
            <person name="Liang C."/>
            <person name="Lipzen A."/>
            <person name="Lutzoni F."/>
            <person name="Magnuson J."/>
            <person name="Mondo S."/>
            <person name="Nolan M."/>
            <person name="Ohm R."/>
            <person name="Pangilinan J."/>
            <person name="Park H.-J."/>
            <person name="Ramirez L."/>
            <person name="Alfaro M."/>
            <person name="Sun H."/>
            <person name="Tritt A."/>
            <person name="Yoshinaga Y."/>
            <person name="Zwiers L.-H."/>
            <person name="Turgeon B."/>
            <person name="Goodwin S."/>
            <person name="Spatafora J."/>
            <person name="Crous P."/>
            <person name="Grigoriev I."/>
        </authorList>
    </citation>
    <scope>NUCLEOTIDE SEQUENCE</scope>
    <source>
        <strain evidence="16">CBS 260.36</strain>
    </source>
</reference>
<keyword evidence="7 13" id="KW-0645">Protease</keyword>
<dbReference type="InterPro" id="IPR041756">
    <property type="entry name" value="M28_SGAP-like"/>
</dbReference>
<keyword evidence="17" id="KW-1185">Reference proteome</keyword>
<proteinExistence type="inferred from homology"/>
<feature type="domain" description="Peptidase M28" evidence="15">
    <location>
        <begin position="235"/>
        <end position="448"/>
    </location>
</feature>
<dbReference type="AlphaFoldDB" id="A0A9P4J5G9"/>
<keyword evidence="8 13" id="KW-0479">Metal-binding</keyword>
<keyword evidence="11 13" id="KW-0862">Zinc</keyword>
<dbReference type="Proteomes" id="UP000799439">
    <property type="component" value="Unassembled WGS sequence"/>
</dbReference>
<keyword evidence="9 13" id="KW-0732">Signal</keyword>
<comment type="similarity">
    <text evidence="3">Belongs to the peptidase M28 family. M28B subfamily.</text>
</comment>
<feature type="chain" id="PRO_5040544550" description="Peptide hydrolase" evidence="13">
    <location>
        <begin position="19"/>
        <end position="495"/>
    </location>
</feature>
<evidence type="ECO:0000259" key="14">
    <source>
        <dbReference type="Pfam" id="PF02225"/>
    </source>
</evidence>
<evidence type="ECO:0000256" key="8">
    <source>
        <dbReference type="ARBA" id="ARBA00022723"/>
    </source>
</evidence>
<evidence type="ECO:0000256" key="12">
    <source>
        <dbReference type="ARBA" id="ARBA00023180"/>
    </source>
</evidence>
<dbReference type="InterPro" id="IPR007484">
    <property type="entry name" value="Peptidase_M28"/>
</dbReference>
<dbReference type="SUPFAM" id="SSF52025">
    <property type="entry name" value="PA domain"/>
    <property type="match status" value="1"/>
</dbReference>
<dbReference type="FunFam" id="3.40.630.10:FF:000054">
    <property type="entry name" value="Peptide hydrolase"/>
    <property type="match status" value="1"/>
</dbReference>
<evidence type="ECO:0000256" key="4">
    <source>
        <dbReference type="ARBA" id="ARBA00005957"/>
    </source>
</evidence>
<evidence type="ECO:0000256" key="9">
    <source>
        <dbReference type="ARBA" id="ARBA00022729"/>
    </source>
</evidence>
<dbReference type="EC" id="3.4.-.-" evidence="13"/>
<sequence>MKVIQPLTVLALVEACAASYYGPWVDSRRLQADIKESALLHRSQKLQDIANSSPGHNRVFGSVGHNATTKYIYDSIASLGDYYTVEYQYFVETFSGGNVTLSVDDSPVAASLFTYAPNGRVEGTAVVVKNLGCNATDFPTNVAGSVALISRGSCEFGLKAALAGAAGASGALIYNNVNGSLAGTLGSVSRPEGKYPPVAGLSLEDGQHLVALAAAGSVKIDLHVNSIQENRTTQNVIAQTKCGDQNNVVTLGGHSDSVEAGPGINDDGSGTVGILEVATQLAKYRVKNAVRFIWWSAEEFGLLGSKHYVQSLSEAERAKIRLYLNFDMIASPNYFYGVYDGDGSSFNLTGPPGSAQIEKTFEAFFKSKRLPYQGTEFSGRSDYGPFLDAGIPAGGLFTGAEKIKTEAEAKLYGGTAGVAYDKNYHAAGDTIDNLAHDAFVVNTRGIADAVAKYALCLDEIPRHNGTVATGGHAKRAPATKLTRGCFHDHEEPVSI</sequence>
<dbReference type="CDD" id="cd03876">
    <property type="entry name" value="M28_SGAP_like"/>
    <property type="match status" value="1"/>
</dbReference>
<comment type="caution">
    <text evidence="16">The sequence shown here is derived from an EMBL/GenBank/DDBJ whole genome shotgun (WGS) entry which is preliminary data.</text>
</comment>
<dbReference type="GO" id="GO:0046872">
    <property type="term" value="F:metal ion binding"/>
    <property type="evidence" value="ECO:0007669"/>
    <property type="project" value="UniProtKB-KW"/>
</dbReference>
<evidence type="ECO:0000256" key="7">
    <source>
        <dbReference type="ARBA" id="ARBA00022670"/>
    </source>
</evidence>
<keyword evidence="12" id="KW-0325">Glycoprotein</keyword>
<evidence type="ECO:0000313" key="17">
    <source>
        <dbReference type="Proteomes" id="UP000799439"/>
    </source>
</evidence>
<name>A0A9P4J5G9_9PEZI</name>
<evidence type="ECO:0000256" key="10">
    <source>
        <dbReference type="ARBA" id="ARBA00022801"/>
    </source>
</evidence>